<dbReference type="EMBL" id="JBHSAQ010000007">
    <property type="protein sequence ID" value="MFC3958844.1"/>
    <property type="molecule type" value="Genomic_DNA"/>
</dbReference>
<dbReference type="InterPro" id="IPR040198">
    <property type="entry name" value="Fido_containing"/>
</dbReference>
<dbReference type="Pfam" id="PF13784">
    <property type="entry name" value="Fic_N"/>
    <property type="match status" value="1"/>
</dbReference>
<dbReference type="InterPro" id="IPR026287">
    <property type="entry name" value="SoFic-like"/>
</dbReference>
<dbReference type="Proteomes" id="UP001595846">
    <property type="component" value="Unassembled WGS sequence"/>
</dbReference>
<dbReference type="PROSITE" id="PS51459">
    <property type="entry name" value="FIDO"/>
    <property type="match status" value="1"/>
</dbReference>
<dbReference type="RefSeq" id="WP_256532678.1">
    <property type="nucleotide sequence ID" value="NZ_CP101824.1"/>
</dbReference>
<dbReference type="GeneID" id="73901781"/>
<reference evidence="2 3" key="1">
    <citation type="journal article" date="2019" name="Int. J. Syst. Evol. Microbiol.">
        <title>The Global Catalogue of Microorganisms (GCM) 10K type strain sequencing project: providing services to taxonomists for standard genome sequencing and annotation.</title>
        <authorList>
            <consortium name="The Broad Institute Genomics Platform"/>
            <consortium name="The Broad Institute Genome Sequencing Center for Infectious Disease"/>
            <person name="Wu L."/>
            <person name="Ma J."/>
        </authorList>
    </citation>
    <scope>NUCLEOTIDE SEQUENCE [LARGE SCALE GENOMIC DNA]</scope>
    <source>
        <strain evidence="2 3">IBRC-M 10256</strain>
    </source>
</reference>
<sequence>MDRDQFTEAAPGTLVTTTANGYETPSFVPDSLADVDVDQGELVAEIGQAMRMLGALDYLGPKAGSHTMIIEAFARKEAIYSSRIEGTQVTLSDVYRYEAQRAIGEASGDTEGARQATNYLAALELGLEAIADDERITVDTLCEMQGVLLDDVRSEDPAPGSLRRRQNYLAPFESADIRQATFVPPPPDEVTDLLERLLAYTNDRAAVHSLVTLGLIHYQFETIHPFRDGNGRLGRLLVSLELQREGLLSDPYLYLSAYFNEYRRDYTDLLTRVRTDGAWDEWLGFFIRGIWEQAREGVRRGEALLDLRREYVERYQSHRSDYILPLTQSLFSNPYITPKGATQAFEFSHTTAYSLIETLEADGVLTPVESAGQHQLYQASEIFAHLERPIADLPTVDGDVSKRL</sequence>
<organism evidence="2 3">
    <name type="scientific">Halovivax cerinus</name>
    <dbReference type="NCBI Taxonomy" id="1487865"/>
    <lineage>
        <taxon>Archaea</taxon>
        <taxon>Methanobacteriati</taxon>
        <taxon>Methanobacteriota</taxon>
        <taxon>Stenosarchaea group</taxon>
        <taxon>Halobacteria</taxon>
        <taxon>Halobacteriales</taxon>
        <taxon>Natrialbaceae</taxon>
        <taxon>Halovivax</taxon>
    </lineage>
</organism>
<evidence type="ECO:0000313" key="3">
    <source>
        <dbReference type="Proteomes" id="UP001595846"/>
    </source>
</evidence>
<dbReference type="InterPro" id="IPR036597">
    <property type="entry name" value="Fido-like_dom_sf"/>
</dbReference>
<evidence type="ECO:0000259" key="1">
    <source>
        <dbReference type="PROSITE" id="PS51459"/>
    </source>
</evidence>
<accession>A0ABD5NQK0</accession>
<dbReference type="Gene3D" id="1.10.3290.10">
    <property type="entry name" value="Fido-like domain"/>
    <property type="match status" value="1"/>
</dbReference>
<comment type="caution">
    <text evidence="2">The sequence shown here is derived from an EMBL/GenBank/DDBJ whole genome shotgun (WGS) entry which is preliminary data.</text>
</comment>
<gene>
    <name evidence="2" type="ORF">ACFOUR_10760</name>
</gene>
<protein>
    <submittedName>
        <fullName evidence="2">Fic family protein</fullName>
    </submittedName>
</protein>
<dbReference type="PANTHER" id="PTHR13504">
    <property type="entry name" value="FIDO DOMAIN-CONTAINING PROTEIN DDB_G0283145"/>
    <property type="match status" value="1"/>
</dbReference>
<keyword evidence="3" id="KW-1185">Reference proteome</keyword>
<dbReference type="PIRSF" id="PIRSF038925">
    <property type="entry name" value="AMP-prot_trans"/>
    <property type="match status" value="1"/>
</dbReference>
<dbReference type="SUPFAM" id="SSF140931">
    <property type="entry name" value="Fic-like"/>
    <property type="match status" value="1"/>
</dbReference>
<evidence type="ECO:0000313" key="2">
    <source>
        <dbReference type="EMBL" id="MFC3958844.1"/>
    </source>
</evidence>
<dbReference type="PANTHER" id="PTHR13504:SF38">
    <property type="entry name" value="FIDO DOMAIN-CONTAINING PROTEIN"/>
    <property type="match status" value="1"/>
</dbReference>
<proteinExistence type="predicted"/>
<name>A0ABD5NQK0_9EURY</name>
<dbReference type="AlphaFoldDB" id="A0ABD5NQK0"/>
<dbReference type="InterPro" id="IPR003812">
    <property type="entry name" value="Fido"/>
</dbReference>
<dbReference type="Pfam" id="PF02661">
    <property type="entry name" value="Fic"/>
    <property type="match status" value="1"/>
</dbReference>
<dbReference type="InterPro" id="IPR025758">
    <property type="entry name" value="Fic/DOC_N"/>
</dbReference>
<feature type="domain" description="Fido" evidence="1">
    <location>
        <begin position="136"/>
        <end position="288"/>
    </location>
</feature>